<dbReference type="GO" id="GO:0015171">
    <property type="term" value="F:amino acid transmembrane transporter activity"/>
    <property type="evidence" value="ECO:0007669"/>
    <property type="project" value="TreeGrafter"/>
</dbReference>
<keyword evidence="4 7" id="KW-1133">Transmembrane helix</keyword>
<comment type="caution">
    <text evidence="8">The sequence shown here is derived from an EMBL/GenBank/DDBJ whole genome shotgun (WGS) entry which is preliminary data.</text>
</comment>
<dbReference type="InterPro" id="IPR001123">
    <property type="entry name" value="LeuE-type"/>
</dbReference>
<dbReference type="EMBL" id="LOCL01000032">
    <property type="protein sequence ID" value="KUF17972.1"/>
    <property type="molecule type" value="Genomic_DNA"/>
</dbReference>
<feature type="transmembrane region" description="Helical" evidence="7">
    <location>
        <begin position="228"/>
        <end position="247"/>
    </location>
</feature>
<dbReference type="OrthoDB" id="5149571at2"/>
<feature type="transmembrane region" description="Helical" evidence="7">
    <location>
        <begin position="73"/>
        <end position="91"/>
    </location>
</feature>
<evidence type="ECO:0000256" key="7">
    <source>
        <dbReference type="SAM" id="Phobius"/>
    </source>
</evidence>
<dbReference type="Proteomes" id="UP000054804">
    <property type="component" value="Unassembled WGS sequence"/>
</dbReference>
<evidence type="ECO:0000256" key="6">
    <source>
        <dbReference type="SAM" id="MobiDB-lite"/>
    </source>
</evidence>
<keyword evidence="9" id="KW-1185">Reference proteome</keyword>
<dbReference type="STRING" id="1765722.AT728_20140"/>
<organism evidence="8 9">
    <name type="scientific">Streptomyces silvensis</name>
    <dbReference type="NCBI Taxonomy" id="1765722"/>
    <lineage>
        <taxon>Bacteria</taxon>
        <taxon>Bacillati</taxon>
        <taxon>Actinomycetota</taxon>
        <taxon>Actinomycetes</taxon>
        <taxon>Kitasatosporales</taxon>
        <taxon>Streptomycetaceae</taxon>
        <taxon>Streptomyces</taxon>
    </lineage>
</organism>
<name>A0A0W7X568_9ACTN</name>
<dbReference type="RefSeq" id="WP_058847749.1">
    <property type="nucleotide sequence ID" value="NZ_LOCL01000032.1"/>
</dbReference>
<gene>
    <name evidence="8" type="ORF">AT728_20140</name>
</gene>
<keyword evidence="3 7" id="KW-0812">Transmembrane</keyword>
<evidence type="ECO:0000256" key="2">
    <source>
        <dbReference type="ARBA" id="ARBA00022475"/>
    </source>
</evidence>
<evidence type="ECO:0000256" key="3">
    <source>
        <dbReference type="ARBA" id="ARBA00022692"/>
    </source>
</evidence>
<sequence>MTGHLVAGLLAGYGIAVPVGAVAAHLVALTARTSLRTGVSAALGVATADGLYALLAVVAGTTAAAAVTPFVGPLRWVSACVLVALAAHSAAKAFARYRGAGAESGSPPDVGVQVSPDVGVQVPPDIGVQVPPDPGAGVTPDPGAEATPDAPSPARAYVSLLGITLLNPTTVIYFAALVVGSRTDVRPDLLGQAVFTLAAFAASAGWQLLLAGGGALLGRALTGRRGRLGTALVSGALTVGLAVHMVTSAG</sequence>
<comment type="subcellular location">
    <subcellularLocation>
        <location evidence="1">Cell membrane</location>
        <topology evidence="1">Multi-pass membrane protein</topology>
    </subcellularLocation>
</comment>
<evidence type="ECO:0000313" key="9">
    <source>
        <dbReference type="Proteomes" id="UP000054804"/>
    </source>
</evidence>
<keyword evidence="2" id="KW-1003">Cell membrane</keyword>
<feature type="transmembrane region" description="Helical" evidence="7">
    <location>
        <begin position="41"/>
        <end position="67"/>
    </location>
</feature>
<accession>A0A0W7X568</accession>
<dbReference type="GO" id="GO:0005886">
    <property type="term" value="C:plasma membrane"/>
    <property type="evidence" value="ECO:0007669"/>
    <property type="project" value="UniProtKB-SubCell"/>
</dbReference>
<dbReference type="AlphaFoldDB" id="A0A0W7X568"/>
<dbReference type="PANTHER" id="PTHR30086:SF20">
    <property type="entry name" value="ARGININE EXPORTER PROTEIN ARGO-RELATED"/>
    <property type="match status" value="1"/>
</dbReference>
<dbReference type="Pfam" id="PF01810">
    <property type="entry name" value="LysE"/>
    <property type="match status" value="1"/>
</dbReference>
<feature type="transmembrane region" description="Helical" evidence="7">
    <location>
        <begin position="193"/>
        <end position="216"/>
    </location>
</feature>
<evidence type="ECO:0000256" key="4">
    <source>
        <dbReference type="ARBA" id="ARBA00022989"/>
    </source>
</evidence>
<feature type="region of interest" description="Disordered" evidence="6">
    <location>
        <begin position="129"/>
        <end position="151"/>
    </location>
</feature>
<feature type="transmembrane region" description="Helical" evidence="7">
    <location>
        <begin position="6"/>
        <end position="29"/>
    </location>
</feature>
<proteinExistence type="predicted"/>
<evidence type="ECO:0000256" key="1">
    <source>
        <dbReference type="ARBA" id="ARBA00004651"/>
    </source>
</evidence>
<reference evidence="8 9" key="1">
    <citation type="submission" date="2015-12" db="EMBL/GenBank/DDBJ databases">
        <title>Draft genome sequence of Streptomyces silvensis ATCC 53525, a producer of novel hormone antagonists.</title>
        <authorList>
            <person name="Johnston C.W."/>
            <person name="Li Y."/>
            <person name="Magarvey N.A."/>
        </authorList>
    </citation>
    <scope>NUCLEOTIDE SEQUENCE [LARGE SCALE GENOMIC DNA]</scope>
    <source>
        <strain evidence="8 9">ATCC 53525</strain>
    </source>
</reference>
<keyword evidence="5 7" id="KW-0472">Membrane</keyword>
<evidence type="ECO:0000256" key="5">
    <source>
        <dbReference type="ARBA" id="ARBA00023136"/>
    </source>
</evidence>
<protein>
    <submittedName>
        <fullName evidence="8">Lysine transporter LysE</fullName>
    </submittedName>
</protein>
<dbReference type="PANTHER" id="PTHR30086">
    <property type="entry name" value="ARGININE EXPORTER PROTEIN ARGO"/>
    <property type="match status" value="1"/>
</dbReference>
<evidence type="ECO:0000313" key="8">
    <source>
        <dbReference type="EMBL" id="KUF17972.1"/>
    </source>
</evidence>
<feature type="transmembrane region" description="Helical" evidence="7">
    <location>
        <begin position="157"/>
        <end position="181"/>
    </location>
</feature>